<feature type="non-terminal residue" evidence="1">
    <location>
        <position position="183"/>
    </location>
</feature>
<dbReference type="Proteomes" id="UP001189429">
    <property type="component" value="Unassembled WGS sequence"/>
</dbReference>
<dbReference type="EMBL" id="CAUYUJ010002742">
    <property type="protein sequence ID" value="CAK0802167.1"/>
    <property type="molecule type" value="Genomic_DNA"/>
</dbReference>
<organism evidence="1 2">
    <name type="scientific">Prorocentrum cordatum</name>
    <dbReference type="NCBI Taxonomy" id="2364126"/>
    <lineage>
        <taxon>Eukaryota</taxon>
        <taxon>Sar</taxon>
        <taxon>Alveolata</taxon>
        <taxon>Dinophyceae</taxon>
        <taxon>Prorocentrales</taxon>
        <taxon>Prorocentraceae</taxon>
        <taxon>Prorocentrum</taxon>
    </lineage>
</organism>
<name>A0ABN9QC32_9DINO</name>
<gene>
    <name evidence="1" type="ORF">PCOR1329_LOCUS9768</name>
</gene>
<evidence type="ECO:0000313" key="2">
    <source>
        <dbReference type="Proteomes" id="UP001189429"/>
    </source>
</evidence>
<sequence length="183" mass="19763">VSVGLPSGRTYAACVAGLGSSGWTAFSGMSRPLPLPSFRNYCVAREEREGQGKDDWPARPRFACPSRLVAGFSAPVELVNGPRAFSGRRRRLLLEMIMRGPPDVLPGHVRWGIRLHVGSAERAGRERETITVYSLEPGLAAARWCQSQRSATFHGAAVPLWLCPGDVIASANGLTQPAAILRE</sequence>
<evidence type="ECO:0000313" key="1">
    <source>
        <dbReference type="EMBL" id="CAK0802167.1"/>
    </source>
</evidence>
<feature type="non-terminal residue" evidence="1">
    <location>
        <position position="1"/>
    </location>
</feature>
<reference evidence="1" key="1">
    <citation type="submission" date="2023-10" db="EMBL/GenBank/DDBJ databases">
        <authorList>
            <person name="Chen Y."/>
            <person name="Shah S."/>
            <person name="Dougan E. K."/>
            <person name="Thang M."/>
            <person name="Chan C."/>
        </authorList>
    </citation>
    <scope>NUCLEOTIDE SEQUENCE [LARGE SCALE GENOMIC DNA]</scope>
</reference>
<protein>
    <submittedName>
        <fullName evidence="1">Uncharacterized protein</fullName>
    </submittedName>
</protein>
<proteinExistence type="predicted"/>
<keyword evidence="2" id="KW-1185">Reference proteome</keyword>
<accession>A0ABN9QC32</accession>
<comment type="caution">
    <text evidence="1">The sequence shown here is derived from an EMBL/GenBank/DDBJ whole genome shotgun (WGS) entry which is preliminary data.</text>
</comment>